<dbReference type="RefSeq" id="WP_148349688.1">
    <property type="nucleotide sequence ID" value="NZ_JBHSBF010000009.1"/>
</dbReference>
<proteinExistence type="predicted"/>
<dbReference type="EMBL" id="VSFF01000004">
    <property type="protein sequence ID" value="TYC15893.1"/>
    <property type="molecule type" value="Genomic_DNA"/>
</dbReference>
<organism evidence="1 2">
    <name type="scientific">Actinomadura syzygii</name>
    <dbReference type="NCBI Taxonomy" id="1427538"/>
    <lineage>
        <taxon>Bacteria</taxon>
        <taxon>Bacillati</taxon>
        <taxon>Actinomycetota</taxon>
        <taxon>Actinomycetes</taxon>
        <taxon>Streptosporangiales</taxon>
        <taxon>Thermomonosporaceae</taxon>
        <taxon>Actinomadura</taxon>
    </lineage>
</organism>
<sequence>MHVDDGVVVRRSPWMSPSYETTLTVTRQAFRASYLRSVEYFSAGVSLFTLERASGDEHAGRKLLALVERLEFLMTPLCHGKLLWATVAARGEELHALSVLRDDYVVARTVHDATAREELGWLVDTLRVEFGLPASRMTGGHRAIGGTEAPEPLPSAPLISLLHSALSPEGIHYVGFFLEGNLIASADLFEHPSLGHMAHNLPRPLNAICEFIGGHLDAFSEQRKVDSLSLGFEDRQVVYRRVHGDQSVVGVSLLQATERSGAVDRQITAVLARRSVLIEGRRW</sequence>
<comment type="caution">
    <text evidence="1">The sequence shown here is derived from an EMBL/GenBank/DDBJ whole genome shotgun (WGS) entry which is preliminary data.</text>
</comment>
<keyword evidence="2" id="KW-1185">Reference proteome</keyword>
<accession>A0A5D0UE81</accession>
<evidence type="ECO:0000313" key="1">
    <source>
        <dbReference type="EMBL" id="TYC15893.1"/>
    </source>
</evidence>
<protein>
    <submittedName>
        <fullName evidence="1">Uncharacterized protein</fullName>
    </submittedName>
</protein>
<reference evidence="1 2" key="1">
    <citation type="submission" date="2019-08" db="EMBL/GenBank/DDBJ databases">
        <title>Actinomadura sp. nov. CYP1-5 isolated from mountain soil.</title>
        <authorList>
            <person name="Songsumanus A."/>
            <person name="Kuncharoen N."/>
            <person name="Kudo T."/>
            <person name="Yuki M."/>
            <person name="Igarashi Y."/>
            <person name="Tanasupawat S."/>
        </authorList>
    </citation>
    <scope>NUCLEOTIDE SEQUENCE [LARGE SCALE GENOMIC DNA]</scope>
    <source>
        <strain evidence="1 2">GKU157</strain>
    </source>
</reference>
<gene>
    <name evidence="1" type="ORF">FXF65_11165</name>
</gene>
<name>A0A5D0UE81_9ACTN</name>
<dbReference type="OrthoDB" id="3354731at2"/>
<dbReference type="AlphaFoldDB" id="A0A5D0UE81"/>
<evidence type="ECO:0000313" key="2">
    <source>
        <dbReference type="Proteomes" id="UP000322634"/>
    </source>
</evidence>
<dbReference type="Proteomes" id="UP000322634">
    <property type="component" value="Unassembled WGS sequence"/>
</dbReference>